<reference evidence="3" key="1">
    <citation type="submission" date="2021-03" db="EMBL/GenBank/DDBJ databases">
        <title>Comparative genomics and phylogenomic investigation of the class Geoglossomycetes provide insights into ecological specialization and systematics.</title>
        <authorList>
            <person name="Melie T."/>
            <person name="Pirro S."/>
            <person name="Miller A.N."/>
            <person name="Quandt A."/>
        </authorList>
    </citation>
    <scope>NUCLEOTIDE SEQUENCE</scope>
    <source>
        <strain evidence="3">CAQ_001_2017</strain>
    </source>
</reference>
<dbReference type="PANTHER" id="PTHR42101:SF1">
    <property type="entry name" value="LOW TEMPERATURE REQUIREMENT A"/>
    <property type="match status" value="1"/>
</dbReference>
<feature type="transmembrane region" description="Helical" evidence="2">
    <location>
        <begin position="322"/>
        <end position="341"/>
    </location>
</feature>
<feature type="region of interest" description="Disordered" evidence="1">
    <location>
        <begin position="1"/>
        <end position="24"/>
    </location>
</feature>
<feature type="transmembrane region" description="Helical" evidence="2">
    <location>
        <begin position="154"/>
        <end position="175"/>
    </location>
</feature>
<dbReference type="Pfam" id="PF06772">
    <property type="entry name" value="LtrA"/>
    <property type="match status" value="1"/>
</dbReference>
<keyword evidence="4" id="KW-1185">Reference proteome</keyword>
<keyword evidence="2" id="KW-0812">Transmembrane</keyword>
<evidence type="ECO:0000256" key="2">
    <source>
        <dbReference type="SAM" id="Phobius"/>
    </source>
</evidence>
<sequence>MAHSHGHSHPVSIKHTLSNGGPREKYEARKEERLRFIVSPLKNVGEHGEFSQREEASKIELFYDLFFVANLTTFTSVHEINDRKALSSYAGFFAIIWVTWLQVTLFDCRFAVDSFYDRVCKVIQLMVMIGYSSVGPEFDPNVTKNFTIFKTLTLLLLVSSALLAVQYTIVVAFVARKRKETIIPLLFIVAIFAIASVVYLWLFFSFNSEKNDKRYYVWYVFLAIQTIAVMGVSVRWRSLSFKRTHLAERLGLLTLIILGEGVIVLTKSLNYIVGEDGWTQYSFGQAVVVVLTIYLLWALYFDRHPETHFGTIRQQIWCLLHFPFHLCLVLMLEGINNFLLYHKAVHQFLKVYNIQLPDSTTTFIDDTLIQTLNETINDMKLDNGKSAESLPDIYSALSDLSAFAKATLDDQSTAIYKLLTKILAAIFKKYGFEPPKSAVISKNDNPIKPIVSVILLNYRYFFASAGIVLLLLAVFVWFVRRRKDIYDWIAVGTRGLGAVILIACIFISYREDTMFKYLEGPMILPTVLIVLLIVLFIDKVTDMLALWRGRKYASLKSSGGGGIELTTHPSPERERLYPDKSGVQYGETQYSHDPRYAQTQYAQTQYPPSSTVPIV</sequence>
<dbReference type="Proteomes" id="UP000750711">
    <property type="component" value="Unassembled WGS sequence"/>
</dbReference>
<evidence type="ECO:0000313" key="4">
    <source>
        <dbReference type="Proteomes" id="UP000750711"/>
    </source>
</evidence>
<name>A0A9P8LCZ4_9PEZI</name>
<feature type="region of interest" description="Disordered" evidence="1">
    <location>
        <begin position="556"/>
        <end position="578"/>
    </location>
</feature>
<dbReference type="PANTHER" id="PTHR42101">
    <property type="entry name" value="CHROMOSOME 16, WHOLE GENOME SHOTGUN SEQUENCE"/>
    <property type="match status" value="1"/>
</dbReference>
<gene>
    <name evidence="3" type="ORF">GP486_003589</name>
</gene>
<feature type="transmembrane region" description="Helical" evidence="2">
    <location>
        <begin position="182"/>
        <end position="204"/>
    </location>
</feature>
<feature type="transmembrane region" description="Helical" evidence="2">
    <location>
        <begin position="522"/>
        <end position="541"/>
    </location>
</feature>
<feature type="transmembrane region" description="Helical" evidence="2">
    <location>
        <begin position="491"/>
        <end position="510"/>
    </location>
</feature>
<dbReference type="InterPro" id="IPR010640">
    <property type="entry name" value="Low_temperature_requirement_A"/>
</dbReference>
<dbReference type="EMBL" id="JAGHQM010000496">
    <property type="protein sequence ID" value="KAH0559892.1"/>
    <property type="molecule type" value="Genomic_DNA"/>
</dbReference>
<protein>
    <recommendedName>
        <fullName evidence="5">Low temperature requirement A</fullName>
    </recommendedName>
</protein>
<feature type="transmembrane region" description="Helical" evidence="2">
    <location>
        <begin position="458"/>
        <end position="479"/>
    </location>
</feature>
<evidence type="ECO:0000313" key="3">
    <source>
        <dbReference type="EMBL" id="KAH0559892.1"/>
    </source>
</evidence>
<feature type="transmembrane region" description="Helical" evidence="2">
    <location>
        <begin position="246"/>
        <end position="266"/>
    </location>
</feature>
<feature type="transmembrane region" description="Helical" evidence="2">
    <location>
        <begin position="216"/>
        <end position="234"/>
    </location>
</feature>
<evidence type="ECO:0000256" key="1">
    <source>
        <dbReference type="SAM" id="MobiDB-lite"/>
    </source>
</evidence>
<keyword evidence="2" id="KW-0472">Membrane</keyword>
<feature type="transmembrane region" description="Helical" evidence="2">
    <location>
        <begin position="278"/>
        <end position="301"/>
    </location>
</feature>
<organism evidence="3 4">
    <name type="scientific">Trichoglossum hirsutum</name>
    <dbReference type="NCBI Taxonomy" id="265104"/>
    <lineage>
        <taxon>Eukaryota</taxon>
        <taxon>Fungi</taxon>
        <taxon>Dikarya</taxon>
        <taxon>Ascomycota</taxon>
        <taxon>Pezizomycotina</taxon>
        <taxon>Geoglossomycetes</taxon>
        <taxon>Geoglossales</taxon>
        <taxon>Geoglossaceae</taxon>
        <taxon>Trichoglossum</taxon>
    </lineage>
</organism>
<evidence type="ECO:0008006" key="5">
    <source>
        <dbReference type="Google" id="ProtNLM"/>
    </source>
</evidence>
<accession>A0A9P8LCZ4</accession>
<comment type="caution">
    <text evidence="3">The sequence shown here is derived from an EMBL/GenBank/DDBJ whole genome shotgun (WGS) entry which is preliminary data.</text>
</comment>
<dbReference type="AlphaFoldDB" id="A0A9P8LCZ4"/>
<proteinExistence type="predicted"/>
<keyword evidence="2" id="KW-1133">Transmembrane helix</keyword>
<feature type="transmembrane region" description="Helical" evidence="2">
    <location>
        <begin position="86"/>
        <end position="103"/>
    </location>
</feature>